<protein>
    <submittedName>
        <fullName evidence="4">GNAT family N-acetyltransferase</fullName>
    </submittedName>
</protein>
<evidence type="ECO:0000313" key="5">
    <source>
        <dbReference type="Proteomes" id="UP000275473"/>
    </source>
</evidence>
<dbReference type="Gene3D" id="3.40.630.30">
    <property type="match status" value="1"/>
</dbReference>
<reference evidence="4 5" key="1">
    <citation type="journal article" date="2018" name="Int. J. Syst. Evol. Microbiol.">
        <title>Planococcus salinus sp. nov., a moderately halophilic bacterium isolated from a saline-alkali soil.</title>
        <authorList>
            <person name="Gan L."/>
        </authorList>
    </citation>
    <scope>NUCLEOTIDE SEQUENCE [LARGE SCALE GENOMIC DNA]</scope>
    <source>
        <strain evidence="4 5">LCB217</strain>
    </source>
</reference>
<evidence type="ECO:0000313" key="4">
    <source>
        <dbReference type="EMBL" id="RNF40101.1"/>
    </source>
</evidence>
<accession>A0A3M8P9J6</accession>
<keyword evidence="5" id="KW-1185">Reference proteome</keyword>
<name>A0A3M8P9J6_9BACL</name>
<evidence type="ECO:0000256" key="2">
    <source>
        <dbReference type="ARBA" id="ARBA00023315"/>
    </source>
</evidence>
<keyword evidence="2" id="KW-0012">Acyltransferase</keyword>
<dbReference type="GO" id="GO:0016747">
    <property type="term" value="F:acyltransferase activity, transferring groups other than amino-acyl groups"/>
    <property type="evidence" value="ECO:0007669"/>
    <property type="project" value="InterPro"/>
</dbReference>
<dbReference type="PROSITE" id="PS51186">
    <property type="entry name" value="GNAT"/>
    <property type="match status" value="2"/>
</dbReference>
<dbReference type="InterPro" id="IPR050680">
    <property type="entry name" value="YpeA/RimI_acetyltransf"/>
</dbReference>
<dbReference type="EMBL" id="RIAX01000003">
    <property type="protein sequence ID" value="RNF40101.1"/>
    <property type="molecule type" value="Genomic_DNA"/>
</dbReference>
<dbReference type="SUPFAM" id="SSF55729">
    <property type="entry name" value="Acyl-CoA N-acyltransferases (Nat)"/>
    <property type="match status" value="2"/>
</dbReference>
<dbReference type="Proteomes" id="UP000275473">
    <property type="component" value="Unassembled WGS sequence"/>
</dbReference>
<dbReference type="Pfam" id="PF13508">
    <property type="entry name" value="Acetyltransf_7"/>
    <property type="match status" value="1"/>
</dbReference>
<proteinExistence type="predicted"/>
<dbReference type="PANTHER" id="PTHR43420:SF44">
    <property type="entry name" value="ACETYLTRANSFERASE YPEA"/>
    <property type="match status" value="1"/>
</dbReference>
<feature type="domain" description="N-acetyltransferase" evidence="3">
    <location>
        <begin position="151"/>
        <end position="281"/>
    </location>
</feature>
<dbReference type="RefSeq" id="WP_123164610.1">
    <property type="nucleotide sequence ID" value="NZ_RIAX01000003.1"/>
</dbReference>
<organism evidence="4 5">
    <name type="scientific">Planococcus salinus</name>
    <dbReference type="NCBI Taxonomy" id="1848460"/>
    <lineage>
        <taxon>Bacteria</taxon>
        <taxon>Bacillati</taxon>
        <taxon>Bacillota</taxon>
        <taxon>Bacilli</taxon>
        <taxon>Bacillales</taxon>
        <taxon>Caryophanaceae</taxon>
        <taxon>Planococcus</taxon>
    </lineage>
</organism>
<feature type="domain" description="N-acetyltransferase" evidence="3">
    <location>
        <begin position="10"/>
        <end position="147"/>
    </location>
</feature>
<keyword evidence="1 4" id="KW-0808">Transferase</keyword>
<sequence length="281" mass="31172">MEVSLSIESFPLADSTVGDLQKLLAQLPQVYETIFHKPSWQMTEARGFTVLAYTDEGKLIGAAAALDLVGMHQYEWTVCVDPEVRRQSIGSALVDGIQYGLQQRQAEGELAAGLKDEGTAAFLESLGYVSDFEEIMLGAKRLEHSDLPADLKVAPYNGQKEELEALLTGAFDEEVIPVIAYNIEEAGRDVWTMEKQGTMLAAAAIVEEDSAIWVTAFAVHPKEQGKGYGQAFLKWCRHYAFSKGKQQVLLDVDTSNNALRVYEKAGFQPLQVVEYWRRSES</sequence>
<dbReference type="PANTHER" id="PTHR43420">
    <property type="entry name" value="ACETYLTRANSFERASE"/>
    <property type="match status" value="1"/>
</dbReference>
<evidence type="ECO:0000256" key="1">
    <source>
        <dbReference type="ARBA" id="ARBA00022679"/>
    </source>
</evidence>
<evidence type="ECO:0000259" key="3">
    <source>
        <dbReference type="PROSITE" id="PS51186"/>
    </source>
</evidence>
<comment type="caution">
    <text evidence="4">The sequence shown here is derived from an EMBL/GenBank/DDBJ whole genome shotgun (WGS) entry which is preliminary data.</text>
</comment>
<dbReference type="CDD" id="cd04301">
    <property type="entry name" value="NAT_SF"/>
    <property type="match status" value="2"/>
</dbReference>
<dbReference type="AlphaFoldDB" id="A0A3M8P9J6"/>
<dbReference type="InterPro" id="IPR016181">
    <property type="entry name" value="Acyl_CoA_acyltransferase"/>
</dbReference>
<dbReference type="OrthoDB" id="7163760at2"/>
<dbReference type="InterPro" id="IPR000182">
    <property type="entry name" value="GNAT_dom"/>
</dbReference>
<dbReference type="Pfam" id="PF00583">
    <property type="entry name" value="Acetyltransf_1"/>
    <property type="match status" value="1"/>
</dbReference>
<gene>
    <name evidence="4" type="ORF">EEX84_05545</name>
</gene>